<organism evidence="1 2">
    <name type="scientific">Paraburkholderia edwinii</name>
    <dbReference type="NCBI Taxonomy" id="2861782"/>
    <lineage>
        <taxon>Bacteria</taxon>
        <taxon>Pseudomonadati</taxon>
        <taxon>Pseudomonadota</taxon>
        <taxon>Betaproteobacteria</taxon>
        <taxon>Burkholderiales</taxon>
        <taxon>Burkholderiaceae</taxon>
        <taxon>Paraburkholderia</taxon>
    </lineage>
</organism>
<evidence type="ECO:0000313" key="2">
    <source>
        <dbReference type="Proteomes" id="UP000826462"/>
    </source>
</evidence>
<protein>
    <submittedName>
        <fullName evidence="1">Uncharacterized protein</fullName>
    </submittedName>
</protein>
<dbReference type="RefSeq" id="WP_219799433.1">
    <property type="nucleotide sequence ID" value="NZ_CP080095.1"/>
</dbReference>
<gene>
    <name evidence="1" type="ORF">KZJ38_07285</name>
</gene>
<reference evidence="1 2" key="1">
    <citation type="submission" date="2021-07" db="EMBL/GenBank/DDBJ databases">
        <title>Paraburkholderia edwinii protects Aspergillus sp. from phenazines by acting as a toxin sponge.</title>
        <authorList>
            <person name="Dahlstrom K.M."/>
            <person name="Newman D.K."/>
        </authorList>
    </citation>
    <scope>NUCLEOTIDE SEQUENCE [LARGE SCALE GENOMIC DNA]</scope>
    <source>
        <strain evidence="1 2">Pe01</strain>
    </source>
</reference>
<dbReference type="EMBL" id="CP080095">
    <property type="protein sequence ID" value="QYD70106.1"/>
    <property type="molecule type" value="Genomic_DNA"/>
</dbReference>
<accession>A0ABX8UN28</accession>
<proteinExistence type="predicted"/>
<keyword evidence="2" id="KW-1185">Reference proteome</keyword>
<sequence length="151" mass="16906">MTDLVHAFSMSRPFDHALKSPAINANEGSREEVISRFVALKCEALMFAKPSEYIDKLAKVLAKPLDVGLVSAFIEIKASRDIIIHNNGRINKLFVEKAGDKARGKIGDELKVEARNRSRHSYRRRSLAPLLHRFCDRMESAAISLAALRSC</sequence>
<dbReference type="Proteomes" id="UP000826462">
    <property type="component" value="Chromosome 1"/>
</dbReference>
<evidence type="ECO:0000313" key="1">
    <source>
        <dbReference type="EMBL" id="QYD70106.1"/>
    </source>
</evidence>
<name>A0ABX8UN28_9BURK</name>